<keyword evidence="4" id="KW-0479">Metal-binding</keyword>
<protein>
    <submittedName>
        <fullName evidence="8">Glycyl-radical enzyme activating protein</fullName>
    </submittedName>
</protein>
<evidence type="ECO:0000313" key="8">
    <source>
        <dbReference type="EMBL" id="QHI72154.1"/>
    </source>
</evidence>
<dbReference type="AlphaFoldDB" id="A0A6P1MHS7"/>
<dbReference type="InterPro" id="IPR012839">
    <property type="entry name" value="Organic_radical_activase"/>
</dbReference>
<dbReference type="GO" id="GO:0016491">
    <property type="term" value="F:oxidoreductase activity"/>
    <property type="evidence" value="ECO:0007669"/>
    <property type="project" value="InterPro"/>
</dbReference>
<evidence type="ECO:0000256" key="5">
    <source>
        <dbReference type="ARBA" id="ARBA00023004"/>
    </source>
</evidence>
<dbReference type="CDD" id="cd01335">
    <property type="entry name" value="Radical_SAM"/>
    <property type="match status" value="1"/>
</dbReference>
<dbReference type="PIRSF" id="PIRSF000371">
    <property type="entry name" value="PFL_act_enz"/>
    <property type="match status" value="1"/>
</dbReference>
<dbReference type="GO" id="GO:0046872">
    <property type="term" value="F:metal ion binding"/>
    <property type="evidence" value="ECO:0007669"/>
    <property type="project" value="UniProtKB-KW"/>
</dbReference>
<reference evidence="8 9" key="1">
    <citation type="submission" date="2020-01" db="EMBL/GenBank/DDBJ databases">
        <title>Genomic analysis of Aminipila sp. CBA3637.</title>
        <authorList>
            <person name="Kim Y.B."/>
            <person name="Roh S.W."/>
        </authorList>
    </citation>
    <scope>NUCLEOTIDE SEQUENCE [LARGE SCALE GENOMIC DNA]</scope>
    <source>
        <strain evidence="8 9">CBA3637</strain>
    </source>
</reference>
<dbReference type="PANTHER" id="PTHR30352">
    <property type="entry name" value="PYRUVATE FORMATE-LYASE-ACTIVATING ENZYME"/>
    <property type="match status" value="1"/>
</dbReference>
<evidence type="ECO:0000256" key="1">
    <source>
        <dbReference type="ARBA" id="ARBA00001966"/>
    </source>
</evidence>
<dbReference type="Proteomes" id="UP000463883">
    <property type="component" value="Chromosome"/>
</dbReference>
<sequence length="258" mass="29145">MSMSELSGRVLRIERSSIHDGEGLRTVVFLKGCPLSCAWCSTPESQSPEMEQGTDRIYGSIMSVDQVIKEVEKDKIFFFHSGGGMTISGGEPLLQPAFTAEILRQCKFLGMNTAMESCLFAPFGELQRILSYLDTLYVDLKFYNGKKHEKYCGHDNAVILDNICRVTSENQSLDVVIRIPLIPGINDGYDELAAAAEFCQELPFVSAIQLLPYHRLGVPTYEKLGRSYRLKDIRPPETEYFQNRKLYFSSCVKNIKLI</sequence>
<dbReference type="InterPro" id="IPR058240">
    <property type="entry name" value="rSAM_sf"/>
</dbReference>
<dbReference type="Pfam" id="PF04055">
    <property type="entry name" value="Radical_SAM"/>
    <property type="match status" value="1"/>
</dbReference>
<keyword evidence="5" id="KW-0408">Iron</keyword>
<gene>
    <name evidence="8" type="ORF">Ami3637_06835</name>
</gene>
<dbReference type="SFLD" id="SFLDG01066">
    <property type="entry name" value="organic_radical-activating_enz"/>
    <property type="match status" value="1"/>
</dbReference>
<dbReference type="Gene3D" id="3.20.20.70">
    <property type="entry name" value="Aldolase class I"/>
    <property type="match status" value="1"/>
</dbReference>
<dbReference type="InterPro" id="IPR013785">
    <property type="entry name" value="Aldolase_TIM"/>
</dbReference>
<dbReference type="PROSITE" id="PS51918">
    <property type="entry name" value="RADICAL_SAM"/>
    <property type="match status" value="1"/>
</dbReference>
<comment type="cofactor">
    <cofactor evidence="1">
        <name>[4Fe-4S] cluster</name>
        <dbReference type="ChEBI" id="CHEBI:49883"/>
    </cofactor>
</comment>
<dbReference type="InterPro" id="IPR007197">
    <property type="entry name" value="rSAM"/>
</dbReference>
<keyword evidence="6" id="KW-0411">Iron-sulfur</keyword>
<dbReference type="SFLD" id="SFLDS00029">
    <property type="entry name" value="Radical_SAM"/>
    <property type="match status" value="1"/>
</dbReference>
<organism evidence="8 9">
    <name type="scientific">Aminipila terrae</name>
    <dbReference type="NCBI Taxonomy" id="2697030"/>
    <lineage>
        <taxon>Bacteria</taxon>
        <taxon>Bacillati</taxon>
        <taxon>Bacillota</taxon>
        <taxon>Clostridia</taxon>
        <taxon>Peptostreptococcales</taxon>
        <taxon>Anaerovoracaceae</taxon>
        <taxon>Aminipila</taxon>
    </lineage>
</organism>
<keyword evidence="3" id="KW-0949">S-adenosyl-L-methionine</keyword>
<dbReference type="EMBL" id="CP047591">
    <property type="protein sequence ID" value="QHI72154.1"/>
    <property type="molecule type" value="Genomic_DNA"/>
</dbReference>
<dbReference type="KEGG" id="amic:Ami3637_06835"/>
<dbReference type="InterPro" id="IPR034457">
    <property type="entry name" value="Organic_radical-activating"/>
</dbReference>
<evidence type="ECO:0000256" key="6">
    <source>
        <dbReference type="ARBA" id="ARBA00023014"/>
    </source>
</evidence>
<evidence type="ECO:0000259" key="7">
    <source>
        <dbReference type="PROSITE" id="PS51918"/>
    </source>
</evidence>
<dbReference type="GO" id="GO:0051539">
    <property type="term" value="F:4 iron, 4 sulfur cluster binding"/>
    <property type="evidence" value="ECO:0007669"/>
    <property type="project" value="UniProtKB-KW"/>
</dbReference>
<evidence type="ECO:0000256" key="4">
    <source>
        <dbReference type="ARBA" id="ARBA00022723"/>
    </source>
</evidence>
<evidence type="ECO:0000256" key="2">
    <source>
        <dbReference type="ARBA" id="ARBA00022485"/>
    </source>
</evidence>
<evidence type="ECO:0000313" key="9">
    <source>
        <dbReference type="Proteomes" id="UP000463883"/>
    </source>
</evidence>
<evidence type="ECO:0000256" key="3">
    <source>
        <dbReference type="ARBA" id="ARBA00022691"/>
    </source>
</evidence>
<dbReference type="NCBIfam" id="TIGR02494">
    <property type="entry name" value="PFLE_PFLC"/>
    <property type="match status" value="1"/>
</dbReference>
<proteinExistence type="predicted"/>
<name>A0A6P1MHS7_9FIRM</name>
<keyword evidence="2" id="KW-0004">4Fe-4S</keyword>
<dbReference type="SUPFAM" id="SSF102114">
    <property type="entry name" value="Radical SAM enzymes"/>
    <property type="match status" value="1"/>
</dbReference>
<accession>A0A6P1MHS7</accession>
<feature type="domain" description="Radical SAM core" evidence="7">
    <location>
        <begin position="19"/>
        <end position="250"/>
    </location>
</feature>
<keyword evidence="9" id="KW-1185">Reference proteome</keyword>
<dbReference type="PANTHER" id="PTHR30352:SF4">
    <property type="entry name" value="PYRUVATE FORMATE-LYASE 2-ACTIVATING ENZYME"/>
    <property type="match status" value="1"/>
</dbReference>